<accession>A0A1F7SFD8</accession>
<dbReference type="InterPro" id="IPR036291">
    <property type="entry name" value="NAD(P)-bd_dom_sf"/>
</dbReference>
<evidence type="ECO:0000313" key="3">
    <source>
        <dbReference type="Proteomes" id="UP000178082"/>
    </source>
</evidence>
<dbReference type="SUPFAM" id="SSF51735">
    <property type="entry name" value="NAD(P)-binding Rossmann-fold domains"/>
    <property type="match status" value="1"/>
</dbReference>
<dbReference type="EMBL" id="MGDI01000031">
    <property type="protein sequence ID" value="OGL52451.1"/>
    <property type="molecule type" value="Genomic_DNA"/>
</dbReference>
<reference evidence="2 3" key="1">
    <citation type="journal article" date="2016" name="Nat. Commun.">
        <title>Thousands of microbial genomes shed light on interconnected biogeochemical processes in an aquifer system.</title>
        <authorList>
            <person name="Anantharaman K."/>
            <person name="Brown C.T."/>
            <person name="Hug L.A."/>
            <person name="Sharon I."/>
            <person name="Castelle C.J."/>
            <person name="Probst A.J."/>
            <person name="Thomas B.C."/>
            <person name="Singh A."/>
            <person name="Wilkins M.J."/>
            <person name="Karaoz U."/>
            <person name="Brodie E.L."/>
            <person name="Williams K.H."/>
            <person name="Hubbard S.S."/>
            <person name="Banfield J.F."/>
        </authorList>
    </citation>
    <scope>NUCLEOTIDE SEQUENCE [LARGE SCALE GENOMIC DNA]</scope>
</reference>
<organism evidence="2 3">
    <name type="scientific">Candidatus Schekmanbacteria bacterium RIFCSPLOWO2_12_FULL_38_15</name>
    <dbReference type="NCBI Taxonomy" id="1817883"/>
    <lineage>
        <taxon>Bacteria</taxon>
        <taxon>Candidatus Schekmaniibacteriota</taxon>
    </lineage>
</organism>
<evidence type="ECO:0000313" key="2">
    <source>
        <dbReference type="EMBL" id="OGL52451.1"/>
    </source>
</evidence>
<dbReference type="Gene3D" id="3.40.50.720">
    <property type="entry name" value="NAD(P)-binding Rossmann-like Domain"/>
    <property type="match status" value="1"/>
</dbReference>
<sequence>MSKILITGGAGFIGSHAAEYFSKNGYDVVVFDNLSRAELLGKDERNARFNWNYLKSLKKIKLVKGDVRSFESLKRAASDAEIIIHAAAQTAVTTSVVNPEPDFSVNAAGTFNVLEVARRLKKRPSIVYCSTNKVYGHNVNKIKVFEEKTRYRFDDKYKFGIPESFSIDLCEHTPYGCSKLTGDIYMQDFSHQYELKIGVFRMSCIYGTRQFGVEDQGWVSWFAIATMMNNPIRIYGDGKQVRDVLFVTDLIRAYEAFLKSDIQCGVFNTGGGYTKTLSLLELLDILEKTTGKRSLLEFGDWRPSDQKVYISDISKARRELGWKPEIEPKKGVLKLVEWVKENKKIFS</sequence>
<gene>
    <name evidence="2" type="ORF">A3G31_10685</name>
</gene>
<comment type="caution">
    <text evidence="2">The sequence shown here is derived from an EMBL/GenBank/DDBJ whole genome shotgun (WGS) entry which is preliminary data.</text>
</comment>
<dbReference type="STRING" id="1817883.A3G31_10685"/>
<feature type="domain" description="NAD(P)-binding" evidence="1">
    <location>
        <begin position="5"/>
        <end position="332"/>
    </location>
</feature>
<dbReference type="InterPro" id="IPR016040">
    <property type="entry name" value="NAD(P)-bd_dom"/>
</dbReference>
<protein>
    <recommendedName>
        <fullName evidence="1">NAD(P)-binding domain-containing protein</fullName>
    </recommendedName>
</protein>
<proteinExistence type="predicted"/>
<name>A0A1F7SFD8_9BACT</name>
<dbReference type="PANTHER" id="PTHR43000">
    <property type="entry name" value="DTDP-D-GLUCOSE 4,6-DEHYDRATASE-RELATED"/>
    <property type="match status" value="1"/>
</dbReference>
<evidence type="ECO:0000259" key="1">
    <source>
        <dbReference type="Pfam" id="PF16363"/>
    </source>
</evidence>
<dbReference type="Pfam" id="PF16363">
    <property type="entry name" value="GDP_Man_Dehyd"/>
    <property type="match status" value="1"/>
</dbReference>
<dbReference type="Proteomes" id="UP000178082">
    <property type="component" value="Unassembled WGS sequence"/>
</dbReference>
<dbReference type="AlphaFoldDB" id="A0A1F7SFD8"/>